<keyword evidence="3" id="KW-1185">Reference proteome</keyword>
<dbReference type="Pfam" id="PF13560">
    <property type="entry name" value="HTH_31"/>
    <property type="match status" value="1"/>
</dbReference>
<sequence>MLEQPRFGQRLKELRRMRGLSQAALVGDGISTGYLSRLESGARPPTERVVTYLAKRLDVDLSAFDMPPSGTTLAQALSIAASAECEEAMDALLDCLDRTDRTDCTDPLLRWQALWMVARRWNKRGDKTRELVCLEELSRIADELGLPELRCRAWVSLARCLRSTGEVNRAINVASCAVRIAKESRLSVSDTGAALMVLVSAEAEEGRLPDARAHVDELIELIGDRNGTLKAEALWSAATVRFRQGDQQAAGEYLERAIDGLDSYSDLTLWIRLRLAAASLSLQSAPPRTGTAAERLKEAESALAFACTPLLAQELLTLKAHLAFEDQRFTDARALLDELHQDELLLTYRDRIRLGVLDARLLITEGRLRNGLQQLKELGEEAHRACNVDLSAEIWRILAEALEHTHGPLDSAGS</sequence>
<dbReference type="Gene3D" id="1.25.40.10">
    <property type="entry name" value="Tetratricopeptide repeat domain"/>
    <property type="match status" value="1"/>
</dbReference>
<dbReference type="InterPro" id="IPR011990">
    <property type="entry name" value="TPR-like_helical_dom_sf"/>
</dbReference>
<dbReference type="PROSITE" id="PS50943">
    <property type="entry name" value="HTH_CROC1"/>
    <property type="match status" value="1"/>
</dbReference>
<protein>
    <submittedName>
        <fullName evidence="2">XRE family transcriptional regulator</fullName>
    </submittedName>
</protein>
<organism evidence="2 3">
    <name type="scientific">Streptomyces klenkii</name>
    <dbReference type="NCBI Taxonomy" id="1420899"/>
    <lineage>
        <taxon>Bacteria</taxon>
        <taxon>Bacillati</taxon>
        <taxon>Actinomycetota</taxon>
        <taxon>Actinomycetes</taxon>
        <taxon>Kitasatosporales</taxon>
        <taxon>Streptomycetaceae</taxon>
        <taxon>Streptomyces</taxon>
    </lineage>
</organism>
<dbReference type="OrthoDB" id="3543522at2"/>
<dbReference type="SUPFAM" id="SSF47413">
    <property type="entry name" value="lambda repressor-like DNA-binding domains"/>
    <property type="match status" value="1"/>
</dbReference>
<dbReference type="CDD" id="cd00093">
    <property type="entry name" value="HTH_XRE"/>
    <property type="match status" value="1"/>
</dbReference>
<reference evidence="2 3" key="1">
    <citation type="journal article" date="2015" name="Antonie Van Leeuwenhoek">
        <title>Streptomyces klenkii sp. nov., isolated from deep marine sediment.</title>
        <authorList>
            <person name="Veyisoglu A."/>
            <person name="Sahin N."/>
        </authorList>
    </citation>
    <scope>NUCLEOTIDE SEQUENCE [LARGE SCALE GENOMIC DNA]</scope>
    <source>
        <strain evidence="2 3">KCTC 29202</strain>
    </source>
</reference>
<dbReference type="GO" id="GO:0003677">
    <property type="term" value="F:DNA binding"/>
    <property type="evidence" value="ECO:0007669"/>
    <property type="project" value="InterPro"/>
</dbReference>
<dbReference type="InterPro" id="IPR010982">
    <property type="entry name" value="Lambda_DNA-bd_dom_sf"/>
</dbReference>
<proteinExistence type="predicted"/>
<dbReference type="InterPro" id="IPR001387">
    <property type="entry name" value="Cro/C1-type_HTH"/>
</dbReference>
<dbReference type="SMART" id="SM00530">
    <property type="entry name" value="HTH_XRE"/>
    <property type="match status" value="1"/>
</dbReference>
<accession>A0A3B0BWS0</accession>
<dbReference type="AlphaFoldDB" id="A0A3B0BWS0"/>
<comment type="caution">
    <text evidence="2">The sequence shown here is derived from an EMBL/GenBank/DDBJ whole genome shotgun (WGS) entry which is preliminary data.</text>
</comment>
<dbReference type="SUPFAM" id="SSF48452">
    <property type="entry name" value="TPR-like"/>
    <property type="match status" value="1"/>
</dbReference>
<name>A0A3B0BWS0_9ACTN</name>
<dbReference type="RefSeq" id="WP_120753116.1">
    <property type="nucleotide sequence ID" value="NZ_JBIBGF010000001.1"/>
</dbReference>
<evidence type="ECO:0000313" key="3">
    <source>
        <dbReference type="Proteomes" id="UP000270343"/>
    </source>
</evidence>
<evidence type="ECO:0000313" key="2">
    <source>
        <dbReference type="EMBL" id="RKN77502.1"/>
    </source>
</evidence>
<dbReference type="EMBL" id="RBAM01000001">
    <property type="protein sequence ID" value="RKN77502.1"/>
    <property type="molecule type" value="Genomic_DNA"/>
</dbReference>
<gene>
    <name evidence="2" type="ORF">D7231_01920</name>
</gene>
<feature type="domain" description="HTH cro/C1-type" evidence="1">
    <location>
        <begin position="11"/>
        <end position="64"/>
    </location>
</feature>
<evidence type="ECO:0000259" key="1">
    <source>
        <dbReference type="PROSITE" id="PS50943"/>
    </source>
</evidence>
<dbReference type="Gene3D" id="1.10.260.40">
    <property type="entry name" value="lambda repressor-like DNA-binding domains"/>
    <property type="match status" value="1"/>
</dbReference>
<dbReference type="Proteomes" id="UP000270343">
    <property type="component" value="Unassembled WGS sequence"/>
</dbReference>